<evidence type="ECO:0000313" key="1">
    <source>
        <dbReference type="EMBL" id="KAJ8629737.1"/>
    </source>
</evidence>
<protein>
    <submittedName>
        <fullName evidence="1">Uncharacterized protein</fullName>
    </submittedName>
</protein>
<reference evidence="1 2" key="1">
    <citation type="journal article" date="2022" name="Hortic Res">
        <title>A haplotype resolved chromosomal level avocado genome allows analysis of novel avocado genes.</title>
        <authorList>
            <person name="Nath O."/>
            <person name="Fletcher S.J."/>
            <person name="Hayward A."/>
            <person name="Shaw L.M."/>
            <person name="Masouleh A.K."/>
            <person name="Furtado A."/>
            <person name="Henry R.J."/>
            <person name="Mitter N."/>
        </authorList>
    </citation>
    <scope>NUCLEOTIDE SEQUENCE [LARGE SCALE GENOMIC DNA]</scope>
    <source>
        <strain evidence="2">cv. Hass</strain>
    </source>
</reference>
<proteinExistence type="predicted"/>
<comment type="caution">
    <text evidence="1">The sequence shown here is derived from an EMBL/GenBank/DDBJ whole genome shotgun (WGS) entry which is preliminary data.</text>
</comment>
<organism evidence="1 2">
    <name type="scientific">Persea americana</name>
    <name type="common">Avocado</name>
    <dbReference type="NCBI Taxonomy" id="3435"/>
    <lineage>
        <taxon>Eukaryota</taxon>
        <taxon>Viridiplantae</taxon>
        <taxon>Streptophyta</taxon>
        <taxon>Embryophyta</taxon>
        <taxon>Tracheophyta</taxon>
        <taxon>Spermatophyta</taxon>
        <taxon>Magnoliopsida</taxon>
        <taxon>Magnoliidae</taxon>
        <taxon>Laurales</taxon>
        <taxon>Lauraceae</taxon>
        <taxon>Persea</taxon>
    </lineage>
</organism>
<dbReference type="Proteomes" id="UP001234297">
    <property type="component" value="Chromosome 7"/>
</dbReference>
<name>A0ACC2L8Q5_PERAE</name>
<evidence type="ECO:0000313" key="2">
    <source>
        <dbReference type="Proteomes" id="UP001234297"/>
    </source>
</evidence>
<gene>
    <name evidence="1" type="ORF">MRB53_023060</name>
</gene>
<dbReference type="EMBL" id="CM056815">
    <property type="protein sequence ID" value="KAJ8629737.1"/>
    <property type="molecule type" value="Genomic_DNA"/>
</dbReference>
<keyword evidence="2" id="KW-1185">Reference proteome</keyword>
<accession>A0ACC2L8Q5</accession>
<sequence>MRAQGSRGHFPAFQRQSSRSAICTEPQHPSSYFFPLSRSSAANSLFVIILGIIFNISPAAIISRACLQLWIASDLLSKGSSRTLKEESHIISSIGSMGFVHE</sequence>